<name>A0A8N4IDA2_ELAGV</name>
<keyword evidence="2" id="KW-0496">Mitochondrion</keyword>
<dbReference type="RefSeq" id="XP_073114041.1">
    <property type="nucleotide sequence ID" value="XM_073257940.1"/>
</dbReference>
<evidence type="ECO:0000313" key="3">
    <source>
        <dbReference type="Proteomes" id="UP000504607"/>
    </source>
</evidence>
<keyword evidence="2" id="KW-0999">Mitochondrion inner membrane</keyword>
<gene>
    <name evidence="4" type="primary">LOC105034361</name>
</gene>
<accession>A0A8N4IDA2</accession>
<dbReference type="PANTHER" id="PTHR12910">
    <property type="entry name" value="NADH-UBIQUINONE OXIDOREDUCTASE SUBUNIT B17.2"/>
    <property type="match status" value="1"/>
</dbReference>
<comment type="subcellular location">
    <subcellularLocation>
        <location evidence="2">Mitochondrion inner membrane</location>
        <topology evidence="2">Peripheral membrane protein</topology>
        <orientation evidence="2">Matrix side</orientation>
    </subcellularLocation>
</comment>
<dbReference type="GeneID" id="105034361"/>
<comment type="function">
    <text evidence="2">Accessory subunit of the mitochondrial membrane respiratory chain NADH dehydrogenase (Complex I), that is believed not to be involved in catalysis. Complex I functions in the transfer of electrons from NADH to the respiratory chain. The immediate electron acceptor for the enzyme is believed to be ubiquinone.</text>
</comment>
<dbReference type="AlphaFoldDB" id="A0A8N4IDA2"/>
<dbReference type="Proteomes" id="UP000504607">
    <property type="component" value="Unplaced"/>
</dbReference>
<evidence type="ECO:0000256" key="1">
    <source>
        <dbReference type="ARBA" id="ARBA00007355"/>
    </source>
</evidence>
<keyword evidence="2" id="KW-0679">Respiratory chain</keyword>
<dbReference type="InterPro" id="IPR007763">
    <property type="entry name" value="NDUFA12"/>
</dbReference>
<dbReference type="GO" id="GO:0005743">
    <property type="term" value="C:mitochondrial inner membrane"/>
    <property type="evidence" value="ECO:0007669"/>
    <property type="project" value="UniProtKB-SubCell"/>
</dbReference>
<keyword evidence="2" id="KW-0249">Electron transport</keyword>
<dbReference type="RefSeq" id="XP_073114042.1">
    <property type="nucleotide sequence ID" value="XM_073257941.1"/>
</dbReference>
<keyword evidence="3" id="KW-1185">Reference proteome</keyword>
<evidence type="ECO:0000256" key="2">
    <source>
        <dbReference type="RuleBase" id="RU363103"/>
    </source>
</evidence>
<dbReference type="Pfam" id="PF05071">
    <property type="entry name" value="NDUFA12"/>
    <property type="match status" value="1"/>
</dbReference>
<sequence length="230" mass="26330">MSKILSKLRGFFSSRTMVGVDKAGNRYFTRKEEIDGAMKEKRWVVFKGEEDPTSIPVEWICWLNGQRKKAPTPEDLKIGRTIGFDFESYGLYRLFGSPMCSCCYVCSNSQPEMIELEARREHVRQNVAFLKKKEEEERKSLGGGIRQRKTISKGGSLDLKSFIQQFPSASFDHNRGFEEVSDEIDGTKNKDRFFSAATYHSFSVECQDMASPAKRNTNRVVDLMSSMLLI</sequence>
<dbReference type="RefSeq" id="XP_029117433.1">
    <property type="nucleotide sequence ID" value="XM_029261600.1"/>
</dbReference>
<dbReference type="GO" id="GO:0006979">
    <property type="term" value="P:response to oxidative stress"/>
    <property type="evidence" value="ECO:0007669"/>
    <property type="project" value="TreeGrafter"/>
</dbReference>
<keyword evidence="2" id="KW-0472">Membrane</keyword>
<keyword evidence="2" id="KW-0813">Transport</keyword>
<dbReference type="PANTHER" id="PTHR12910:SF1">
    <property type="entry name" value="NADH DEHYDROGENASE [UBIQUINONE] 1 ALPHA SUBCOMPLEX SUBUNIT 12"/>
    <property type="match status" value="1"/>
</dbReference>
<comment type="similarity">
    <text evidence="1 2">Belongs to the complex I NDUFA12 subunit family.</text>
</comment>
<evidence type="ECO:0000313" key="4">
    <source>
        <dbReference type="RefSeq" id="XP_029117433.1"/>
    </source>
</evidence>
<proteinExistence type="inferred from homology"/>
<dbReference type="OrthoDB" id="274641at2759"/>
<reference evidence="4" key="1">
    <citation type="submission" date="2025-08" db="UniProtKB">
        <authorList>
            <consortium name="RefSeq"/>
        </authorList>
    </citation>
    <scope>IDENTIFICATION</scope>
</reference>
<dbReference type="GO" id="GO:0045271">
    <property type="term" value="C:respiratory chain complex I"/>
    <property type="evidence" value="ECO:0007669"/>
    <property type="project" value="InterPro"/>
</dbReference>
<organism evidence="3 4">
    <name type="scientific">Elaeis guineensis var. tenera</name>
    <name type="common">Oil palm</name>
    <dbReference type="NCBI Taxonomy" id="51953"/>
    <lineage>
        <taxon>Eukaryota</taxon>
        <taxon>Viridiplantae</taxon>
        <taxon>Streptophyta</taxon>
        <taxon>Embryophyta</taxon>
        <taxon>Tracheophyta</taxon>
        <taxon>Spermatophyta</taxon>
        <taxon>Magnoliopsida</taxon>
        <taxon>Liliopsida</taxon>
        <taxon>Arecaceae</taxon>
        <taxon>Arecoideae</taxon>
        <taxon>Cocoseae</taxon>
        <taxon>Elaeidinae</taxon>
        <taxon>Elaeis</taxon>
    </lineage>
</organism>
<protein>
    <recommendedName>
        <fullName evidence="2">NADH dehydrogenase [ubiquinone] 1 alpha subcomplex subunit 12</fullName>
    </recommendedName>
</protein>